<dbReference type="SUPFAM" id="SSF56112">
    <property type="entry name" value="Protein kinase-like (PK-like)"/>
    <property type="match status" value="1"/>
</dbReference>
<protein>
    <submittedName>
        <fullName evidence="1">Phosphotransferase</fullName>
    </submittedName>
</protein>
<dbReference type="InterPro" id="IPR011009">
    <property type="entry name" value="Kinase-like_dom_sf"/>
</dbReference>
<sequence>MAMTHTDWSDLPQPLRDAVEAKAGRVVSARTVAAGLNSQIAAVLDTADGRVFLKGVPLEARTALASQRREAAINQFVLAVSPQLLWSAETEGWSLLAFEYIGGGHADYAPGSPYLDDVVKVANRLHRVTAPDLPELRAADQRWSAWAGADDAGLLAGDSLLHTDFAGHNVLIGEEGGAWIIDWAWATRGASFIDPACLLIRLIDAGHSAKSAELWAQQCDGWDGADDRAVDVFAAASARMWDDIAKAEPLQWKASMAQSAQKWASFRRGAS</sequence>
<evidence type="ECO:0000313" key="1">
    <source>
        <dbReference type="EMBL" id="MBS2548542.1"/>
    </source>
</evidence>
<organism evidence="1 2">
    <name type="scientific">Catenulispora pinistramenti</name>
    <dbReference type="NCBI Taxonomy" id="2705254"/>
    <lineage>
        <taxon>Bacteria</taxon>
        <taxon>Bacillati</taxon>
        <taxon>Actinomycetota</taxon>
        <taxon>Actinomycetes</taxon>
        <taxon>Catenulisporales</taxon>
        <taxon>Catenulisporaceae</taxon>
        <taxon>Catenulispora</taxon>
    </lineage>
</organism>
<proteinExistence type="predicted"/>
<dbReference type="EMBL" id="JAAFYZ010000051">
    <property type="protein sequence ID" value="MBS2548542.1"/>
    <property type="molecule type" value="Genomic_DNA"/>
</dbReference>
<accession>A0ABS5KR82</accession>
<dbReference type="RefSeq" id="WP_212010122.1">
    <property type="nucleotide sequence ID" value="NZ_JAAFYZ010000051.1"/>
</dbReference>
<name>A0ABS5KR82_9ACTN</name>
<evidence type="ECO:0000313" key="2">
    <source>
        <dbReference type="Proteomes" id="UP000730482"/>
    </source>
</evidence>
<dbReference type="Proteomes" id="UP000730482">
    <property type="component" value="Unassembled WGS sequence"/>
</dbReference>
<comment type="caution">
    <text evidence="1">The sequence shown here is derived from an EMBL/GenBank/DDBJ whole genome shotgun (WGS) entry which is preliminary data.</text>
</comment>
<keyword evidence="2" id="KW-1185">Reference proteome</keyword>
<reference evidence="1 2" key="1">
    <citation type="submission" date="2020-02" db="EMBL/GenBank/DDBJ databases">
        <title>Acidophilic actinobacteria isolated from forest soil.</title>
        <authorList>
            <person name="Golinska P."/>
        </authorList>
    </citation>
    <scope>NUCLEOTIDE SEQUENCE [LARGE SCALE GENOMIC DNA]</scope>
    <source>
        <strain evidence="1 2">NL8</strain>
    </source>
</reference>
<gene>
    <name evidence="1" type="ORF">KGQ19_16870</name>
</gene>